<evidence type="ECO:0000256" key="2">
    <source>
        <dbReference type="SAM" id="Phobius"/>
    </source>
</evidence>
<dbReference type="InterPro" id="IPR010982">
    <property type="entry name" value="Lambda_DNA-bd_dom_sf"/>
</dbReference>
<dbReference type="AlphaFoldDB" id="A0A1H4EQ88"/>
<accession>A0A1H4EQ88</accession>
<keyword evidence="5" id="KW-1185">Reference proteome</keyword>
<dbReference type="InterPro" id="IPR025194">
    <property type="entry name" value="RodZ-like_C"/>
</dbReference>
<keyword evidence="2" id="KW-0472">Membrane</keyword>
<reference evidence="5" key="1">
    <citation type="submission" date="2016-10" db="EMBL/GenBank/DDBJ databases">
        <authorList>
            <person name="Varghese N."/>
            <person name="Submissions S."/>
        </authorList>
    </citation>
    <scope>NUCLEOTIDE SEQUENCE [LARGE SCALE GENOMIC DNA]</scope>
    <source>
        <strain evidence="5">DSM 25157</strain>
    </source>
</reference>
<evidence type="ECO:0000259" key="3">
    <source>
        <dbReference type="Pfam" id="PF13464"/>
    </source>
</evidence>
<evidence type="ECO:0000256" key="1">
    <source>
        <dbReference type="SAM" id="MobiDB-lite"/>
    </source>
</evidence>
<protein>
    <submittedName>
        <fullName evidence="4">Cytoskeleton protein RodZ</fullName>
    </submittedName>
</protein>
<feature type="region of interest" description="Disordered" evidence="1">
    <location>
        <begin position="1"/>
        <end position="22"/>
    </location>
</feature>
<keyword evidence="2" id="KW-0812">Transmembrane</keyword>
<gene>
    <name evidence="4" type="ORF">SAMN05421875_13813</name>
</gene>
<dbReference type="Pfam" id="PF13464">
    <property type="entry name" value="RodZ_C"/>
    <property type="match status" value="1"/>
</dbReference>
<evidence type="ECO:0000313" key="5">
    <source>
        <dbReference type="Proteomes" id="UP000199002"/>
    </source>
</evidence>
<dbReference type="PANTHER" id="PTHR34475:SF1">
    <property type="entry name" value="CYTOSKELETON PROTEIN RODZ"/>
    <property type="match status" value="1"/>
</dbReference>
<dbReference type="Gene3D" id="1.10.260.40">
    <property type="entry name" value="lambda repressor-like DNA-binding domains"/>
    <property type="match status" value="1"/>
</dbReference>
<proteinExistence type="predicted"/>
<dbReference type="STRING" id="592050.SAMN05421875_13813"/>
<name>A0A1H4EQ88_9BURK</name>
<dbReference type="GO" id="GO:0003677">
    <property type="term" value="F:DNA binding"/>
    <property type="evidence" value="ECO:0007669"/>
    <property type="project" value="InterPro"/>
</dbReference>
<feature type="domain" description="Cytoskeleton protein RodZ-like C-terminal" evidence="3">
    <location>
        <begin position="244"/>
        <end position="314"/>
    </location>
</feature>
<feature type="transmembrane region" description="Helical" evidence="2">
    <location>
        <begin position="135"/>
        <end position="153"/>
    </location>
</feature>
<keyword evidence="2" id="KW-1133">Transmembrane helix</keyword>
<organism evidence="4 5">
    <name type="scientific">Acidovorax soli</name>
    <dbReference type="NCBI Taxonomy" id="592050"/>
    <lineage>
        <taxon>Bacteria</taxon>
        <taxon>Pseudomonadati</taxon>
        <taxon>Pseudomonadota</taxon>
        <taxon>Betaproteobacteria</taxon>
        <taxon>Burkholderiales</taxon>
        <taxon>Comamonadaceae</taxon>
        <taxon>Acidovorax</taxon>
    </lineage>
</organism>
<sequence length="316" mass="32762">MNAGHSMSELMGEQSGSESHDQYARGVTAGALLREAREAAGVHIAALAGATKVPVGKLEALEADDFSALPDIVFVRALASSICRTLKINPEPVLALLPQGESPRLSNNDGGLNATVKGFRSKSSSTPFVVPRSKTLVWAVGMLLIGAALMIFLPRSLEADLLALFKQPAPDAVISTPAVDVAQERPATAVSAPASATSGVEVTAFAGDSKESAEEAPPVPAMSSAEASAVPASAVDTPAGVLAFKARRESWIQVRDATGAVVFQRNLAPDELVSVSGALPLAVVIGRADATEVFVRGKPYELGSVSRENVARFEVR</sequence>
<dbReference type="EMBL" id="FNQJ01000038">
    <property type="protein sequence ID" value="SEA86402.1"/>
    <property type="molecule type" value="Genomic_DNA"/>
</dbReference>
<dbReference type="Pfam" id="PF13413">
    <property type="entry name" value="HTH_25"/>
    <property type="match status" value="1"/>
</dbReference>
<dbReference type="Proteomes" id="UP000199002">
    <property type="component" value="Unassembled WGS sequence"/>
</dbReference>
<evidence type="ECO:0000313" key="4">
    <source>
        <dbReference type="EMBL" id="SEA86402.1"/>
    </source>
</evidence>
<dbReference type="InterPro" id="IPR050400">
    <property type="entry name" value="Bact_Cytoskel_RodZ"/>
</dbReference>
<dbReference type="PANTHER" id="PTHR34475">
    <property type="match status" value="1"/>
</dbReference>